<dbReference type="Gene3D" id="3.30.200.20">
    <property type="entry name" value="Phosphorylase Kinase, domain 1"/>
    <property type="match status" value="1"/>
</dbReference>
<dbReference type="SMART" id="SM00220">
    <property type="entry name" value="S_TKc"/>
    <property type="match status" value="1"/>
</dbReference>
<reference evidence="15" key="1">
    <citation type="submission" date="2020-03" db="EMBL/GenBank/DDBJ databases">
        <title>Phycicoccus flavus sp. nov., a novel endophytic actinobacterium isolated from branch of Kandelia candel.</title>
        <authorList>
            <person name="Tuo L."/>
        </authorList>
    </citation>
    <scope>NUCLEOTIDE SEQUENCE</scope>
    <source>
        <strain evidence="15">CMS6Z-2</strain>
    </source>
</reference>
<dbReference type="NCBIfam" id="NF033483">
    <property type="entry name" value="PknB_PASTA_kin"/>
    <property type="match status" value="1"/>
</dbReference>
<dbReference type="Proteomes" id="UP000287866">
    <property type="component" value="Unassembled WGS sequence"/>
</dbReference>
<dbReference type="RefSeq" id="WP_165566794.1">
    <property type="nucleotide sequence ID" value="NZ_SAYU02000056.1"/>
</dbReference>
<keyword evidence="2" id="KW-0723">Serine/threonine-protein kinase</keyword>
<keyword evidence="16" id="KW-1185">Reference proteome</keyword>
<protein>
    <recommendedName>
        <fullName evidence="1">non-specific serine/threonine protein kinase</fullName>
        <ecNumber evidence="1">2.7.11.1</ecNumber>
    </recommendedName>
</protein>
<evidence type="ECO:0000256" key="1">
    <source>
        <dbReference type="ARBA" id="ARBA00012513"/>
    </source>
</evidence>
<dbReference type="GO" id="GO:0045717">
    <property type="term" value="P:negative regulation of fatty acid biosynthetic process"/>
    <property type="evidence" value="ECO:0007669"/>
    <property type="project" value="UniProtKB-ARBA"/>
</dbReference>
<evidence type="ECO:0000256" key="11">
    <source>
        <dbReference type="SAM" id="MobiDB-lite"/>
    </source>
</evidence>
<proteinExistence type="predicted"/>
<name>A0A8T6R665_9MICO</name>
<dbReference type="Gene3D" id="1.10.510.10">
    <property type="entry name" value="Transferase(Phosphotransferase) domain 1"/>
    <property type="match status" value="1"/>
</dbReference>
<feature type="domain" description="PASTA" evidence="14">
    <location>
        <begin position="467"/>
        <end position="534"/>
    </location>
</feature>
<feature type="transmembrane region" description="Helical" evidence="12">
    <location>
        <begin position="373"/>
        <end position="395"/>
    </location>
</feature>
<comment type="catalytic activity">
    <reaction evidence="9">
        <text>L-seryl-[protein] + ATP = O-phospho-L-seryl-[protein] + ADP + H(+)</text>
        <dbReference type="Rhea" id="RHEA:17989"/>
        <dbReference type="Rhea" id="RHEA-COMP:9863"/>
        <dbReference type="Rhea" id="RHEA-COMP:11604"/>
        <dbReference type="ChEBI" id="CHEBI:15378"/>
        <dbReference type="ChEBI" id="CHEBI:29999"/>
        <dbReference type="ChEBI" id="CHEBI:30616"/>
        <dbReference type="ChEBI" id="CHEBI:83421"/>
        <dbReference type="ChEBI" id="CHEBI:456216"/>
        <dbReference type="EC" id="2.7.11.1"/>
    </reaction>
</comment>
<feature type="domain" description="Protein kinase" evidence="13">
    <location>
        <begin position="12"/>
        <end position="281"/>
    </location>
</feature>
<dbReference type="PANTHER" id="PTHR43289">
    <property type="entry name" value="MITOGEN-ACTIVATED PROTEIN KINASE KINASE KINASE 20-RELATED"/>
    <property type="match status" value="1"/>
</dbReference>
<dbReference type="EMBL" id="SAYU02000056">
    <property type="protein sequence ID" value="NHA69356.1"/>
    <property type="molecule type" value="Genomic_DNA"/>
</dbReference>
<evidence type="ECO:0000256" key="4">
    <source>
        <dbReference type="ARBA" id="ARBA00022737"/>
    </source>
</evidence>
<dbReference type="SMART" id="SM00740">
    <property type="entry name" value="PASTA"/>
    <property type="match status" value="3"/>
</dbReference>
<evidence type="ECO:0000256" key="9">
    <source>
        <dbReference type="ARBA" id="ARBA00048679"/>
    </source>
</evidence>
<keyword evidence="4" id="KW-0677">Repeat</keyword>
<evidence type="ECO:0000313" key="15">
    <source>
        <dbReference type="EMBL" id="NHA69356.1"/>
    </source>
</evidence>
<feature type="compositionally biased region" description="Pro residues" evidence="11">
    <location>
        <begin position="613"/>
        <end position="650"/>
    </location>
</feature>
<dbReference type="InterPro" id="IPR005543">
    <property type="entry name" value="PASTA_dom"/>
</dbReference>
<dbReference type="InterPro" id="IPR000719">
    <property type="entry name" value="Prot_kinase_dom"/>
</dbReference>
<keyword evidence="12" id="KW-0812">Transmembrane</keyword>
<dbReference type="PROSITE" id="PS00107">
    <property type="entry name" value="PROTEIN_KINASE_ATP"/>
    <property type="match status" value="1"/>
</dbReference>
<feature type="domain" description="PASTA" evidence="14">
    <location>
        <begin position="535"/>
        <end position="599"/>
    </location>
</feature>
<evidence type="ECO:0000256" key="6">
    <source>
        <dbReference type="ARBA" id="ARBA00022777"/>
    </source>
</evidence>
<dbReference type="Pfam" id="PF00069">
    <property type="entry name" value="Pkinase"/>
    <property type="match status" value="1"/>
</dbReference>
<keyword evidence="12" id="KW-1133">Transmembrane helix</keyword>
<sequence length="650" mass="67436">MADVPTLLGGRYEVGDLLGRGGMAEVHQGFDTRLGRPIAIKMLRSDLARDKTFIHRFQREAQSAAGLNHASIVAVYDHGEDHVHTESGGSRINIPYIVMEFVDGRTLRELLTEREQLEPTEAIRITEAVLDALAYSHRQGIVHRDIKPANVMIADDGSVKVMDFGIARAMADASATVTATQAVIGTAQYLSPEQAQGQTVDARSDLYSAGCMLFELVTGRPPFLGDSPVAIAYQHVGEPPVPPSRFAEDVPDELDAVVLHALEKPRDARYQDAGEFRSDLAAVRLGRPVSAAARSSAAALAGAAAGTLAGAAATEALPRGGSSAAGAAGAAAAAADQTAAYQMPERAVPPPPPHTDEQPPYDEDERRRGAGAYIALALAVLLALGLLGYGLYSYFGPQDGPAQVSVPDVVGKPAQTANADLVRAGFRVDSVTAASDQVDEGDVVSQDPQGGLQRDEGSLVRIIVSSGPDNVTVPDLAGRSEAEARGVLQDVGLEVGDVTEEDDPDVAEGDVISSRPASGADVKPGTAVDLVVGSGQVEVPNVVGRSQNEAQRALADANLQVRTEYRQTGDADEGTVLSQDPKGGTSADIGSTVRIVIAQREAPTVTPTTVTPTPSPTPTPTPSPSPSASPSPSPTDSPSPSPSPSVSPTG</sequence>
<dbReference type="CDD" id="cd14014">
    <property type="entry name" value="STKc_PknB_like"/>
    <property type="match status" value="1"/>
</dbReference>
<feature type="region of interest" description="Disordered" evidence="11">
    <location>
        <begin position="565"/>
        <end position="650"/>
    </location>
</feature>
<keyword evidence="6 15" id="KW-0418">Kinase</keyword>
<dbReference type="FunFam" id="3.30.200.20:FF:000035">
    <property type="entry name" value="Serine/threonine protein kinase Stk1"/>
    <property type="match status" value="1"/>
</dbReference>
<dbReference type="EC" id="2.7.11.1" evidence="1"/>
<dbReference type="InterPro" id="IPR008271">
    <property type="entry name" value="Ser/Thr_kinase_AS"/>
</dbReference>
<keyword evidence="3" id="KW-0808">Transferase</keyword>
<dbReference type="SUPFAM" id="SSF56112">
    <property type="entry name" value="Protein kinase-like (PK-like)"/>
    <property type="match status" value="1"/>
</dbReference>
<comment type="catalytic activity">
    <reaction evidence="8">
        <text>L-threonyl-[protein] + ATP = O-phospho-L-threonyl-[protein] + ADP + H(+)</text>
        <dbReference type="Rhea" id="RHEA:46608"/>
        <dbReference type="Rhea" id="RHEA-COMP:11060"/>
        <dbReference type="Rhea" id="RHEA-COMP:11605"/>
        <dbReference type="ChEBI" id="CHEBI:15378"/>
        <dbReference type="ChEBI" id="CHEBI:30013"/>
        <dbReference type="ChEBI" id="CHEBI:30616"/>
        <dbReference type="ChEBI" id="CHEBI:61977"/>
        <dbReference type="ChEBI" id="CHEBI:456216"/>
        <dbReference type="EC" id="2.7.11.1"/>
    </reaction>
</comment>
<evidence type="ECO:0000259" key="14">
    <source>
        <dbReference type="PROSITE" id="PS51178"/>
    </source>
</evidence>
<evidence type="ECO:0000256" key="7">
    <source>
        <dbReference type="ARBA" id="ARBA00022840"/>
    </source>
</evidence>
<dbReference type="PANTHER" id="PTHR43289:SF6">
    <property type="entry name" value="SERINE_THREONINE-PROTEIN KINASE NEKL-3"/>
    <property type="match status" value="1"/>
</dbReference>
<evidence type="ECO:0000313" key="16">
    <source>
        <dbReference type="Proteomes" id="UP000287866"/>
    </source>
</evidence>
<dbReference type="CDD" id="cd06577">
    <property type="entry name" value="PASTA_pknB"/>
    <property type="match status" value="3"/>
</dbReference>
<evidence type="ECO:0000256" key="10">
    <source>
        <dbReference type="PROSITE-ProRule" id="PRU10141"/>
    </source>
</evidence>
<feature type="domain" description="PASTA" evidence="14">
    <location>
        <begin position="400"/>
        <end position="466"/>
    </location>
</feature>
<dbReference type="AlphaFoldDB" id="A0A8T6R665"/>
<dbReference type="InterPro" id="IPR011009">
    <property type="entry name" value="Kinase-like_dom_sf"/>
</dbReference>
<evidence type="ECO:0000256" key="2">
    <source>
        <dbReference type="ARBA" id="ARBA00022527"/>
    </source>
</evidence>
<keyword evidence="7 10" id="KW-0067">ATP-binding</keyword>
<dbReference type="InterPro" id="IPR017441">
    <property type="entry name" value="Protein_kinase_ATP_BS"/>
</dbReference>
<dbReference type="GO" id="GO:0004674">
    <property type="term" value="F:protein serine/threonine kinase activity"/>
    <property type="evidence" value="ECO:0007669"/>
    <property type="project" value="UniProtKB-KW"/>
</dbReference>
<feature type="region of interest" description="Disordered" evidence="11">
    <location>
        <begin position="344"/>
        <end position="364"/>
    </location>
</feature>
<dbReference type="PROSITE" id="PS51178">
    <property type="entry name" value="PASTA"/>
    <property type="match status" value="3"/>
</dbReference>
<dbReference type="PROSITE" id="PS00108">
    <property type="entry name" value="PROTEIN_KINASE_ST"/>
    <property type="match status" value="1"/>
</dbReference>
<dbReference type="GO" id="GO:0005524">
    <property type="term" value="F:ATP binding"/>
    <property type="evidence" value="ECO:0007669"/>
    <property type="project" value="UniProtKB-UniRule"/>
</dbReference>
<evidence type="ECO:0000256" key="3">
    <source>
        <dbReference type="ARBA" id="ARBA00022679"/>
    </source>
</evidence>
<evidence type="ECO:0000256" key="8">
    <source>
        <dbReference type="ARBA" id="ARBA00047899"/>
    </source>
</evidence>
<keyword evidence="12" id="KW-0472">Membrane</keyword>
<evidence type="ECO:0000256" key="5">
    <source>
        <dbReference type="ARBA" id="ARBA00022741"/>
    </source>
</evidence>
<feature type="binding site" evidence="10">
    <location>
        <position position="41"/>
    </location>
    <ligand>
        <name>ATP</name>
        <dbReference type="ChEBI" id="CHEBI:30616"/>
    </ligand>
</feature>
<dbReference type="Gene3D" id="3.30.10.20">
    <property type="match status" value="3"/>
</dbReference>
<dbReference type="PROSITE" id="PS50011">
    <property type="entry name" value="PROTEIN_KINASE_DOM"/>
    <property type="match status" value="1"/>
</dbReference>
<feature type="compositionally biased region" description="Low complexity" evidence="11">
    <location>
        <begin position="603"/>
        <end position="612"/>
    </location>
</feature>
<keyword evidence="5 10" id="KW-0547">Nucleotide-binding</keyword>
<comment type="caution">
    <text evidence="15">The sequence shown here is derived from an EMBL/GenBank/DDBJ whole genome shotgun (WGS) entry which is preliminary data.</text>
</comment>
<evidence type="ECO:0000256" key="12">
    <source>
        <dbReference type="SAM" id="Phobius"/>
    </source>
</evidence>
<accession>A0A8T6R665</accession>
<dbReference type="Pfam" id="PF03793">
    <property type="entry name" value="PASTA"/>
    <property type="match status" value="3"/>
</dbReference>
<dbReference type="FunFam" id="1.10.510.10:FF:000021">
    <property type="entry name" value="Serine/threonine protein kinase"/>
    <property type="match status" value="1"/>
</dbReference>
<gene>
    <name evidence="15" type="primary">pknB</name>
    <name evidence="15" type="ORF">EPD83_015030</name>
</gene>
<organism evidence="15 16">
    <name type="scientific">Phycicoccus flavus</name>
    <dbReference type="NCBI Taxonomy" id="2502783"/>
    <lineage>
        <taxon>Bacteria</taxon>
        <taxon>Bacillati</taxon>
        <taxon>Actinomycetota</taxon>
        <taxon>Actinomycetes</taxon>
        <taxon>Micrococcales</taxon>
        <taxon>Intrasporangiaceae</taxon>
        <taxon>Phycicoccus</taxon>
    </lineage>
</organism>
<evidence type="ECO:0000259" key="13">
    <source>
        <dbReference type="PROSITE" id="PS50011"/>
    </source>
</evidence>